<feature type="repeat" description="PPR" evidence="3">
    <location>
        <begin position="346"/>
        <end position="380"/>
    </location>
</feature>
<dbReference type="EMBL" id="CM018052">
    <property type="protein sequence ID" value="KAA8516072.1"/>
    <property type="molecule type" value="Genomic_DNA"/>
</dbReference>
<dbReference type="Pfam" id="PF12854">
    <property type="entry name" value="PPR_1"/>
    <property type="match status" value="1"/>
</dbReference>
<proteinExistence type="inferred from homology"/>
<dbReference type="NCBIfam" id="TIGR00756">
    <property type="entry name" value="PPR"/>
    <property type="match status" value="4"/>
</dbReference>
<feature type="compositionally biased region" description="Polar residues" evidence="4">
    <location>
        <begin position="24"/>
        <end position="37"/>
    </location>
</feature>
<comment type="similarity">
    <text evidence="2">Belongs to the PPR family. PCMP-E subfamily.</text>
</comment>
<reference evidence="5 6" key="1">
    <citation type="submission" date="2019-09" db="EMBL/GenBank/DDBJ databases">
        <title>A chromosome-level genome assembly of the Chinese tupelo Nyssa sinensis.</title>
        <authorList>
            <person name="Yang X."/>
            <person name="Kang M."/>
            <person name="Yang Y."/>
            <person name="Xiong H."/>
            <person name="Wang M."/>
            <person name="Zhang Z."/>
            <person name="Wang Z."/>
            <person name="Wu H."/>
            <person name="Ma T."/>
            <person name="Liu J."/>
            <person name="Xi Z."/>
        </authorList>
    </citation>
    <scope>NUCLEOTIDE SEQUENCE [LARGE SCALE GENOMIC DNA]</scope>
    <source>
        <strain evidence="5">J267</strain>
        <tissue evidence="5">Leaf</tissue>
    </source>
</reference>
<dbReference type="AlphaFoldDB" id="A0A5J4ZEK9"/>
<dbReference type="InterPro" id="IPR046848">
    <property type="entry name" value="E_motif"/>
</dbReference>
<dbReference type="OrthoDB" id="1851890at2759"/>
<dbReference type="Proteomes" id="UP000325577">
    <property type="component" value="Linkage Group LG9"/>
</dbReference>
<dbReference type="PANTHER" id="PTHR47926:SF511">
    <property type="entry name" value="PENTATRICOPEPTIDE REPEAT-CONTAINING PROTEIN"/>
    <property type="match status" value="1"/>
</dbReference>
<evidence type="ECO:0000313" key="6">
    <source>
        <dbReference type="Proteomes" id="UP000325577"/>
    </source>
</evidence>
<sequence length="675" mass="75651">MKVKCRSSSIATVQFKRQLAVSTTLSTTPSQTNQNGQEHGPSQKMDIAFPLGRLRASVASLELTRFDNFFLTHSFCSNGLKISAKKCFLPEGKQLHAHVMKLGFYDVLSLQNQLLNVYIKCKEYYDAFNLFDEMPVRNVITWNTLIWGVADYVGPSLKSNIHLGFQYFKRMLLEMVSPDCITFTSLLRTCIRLSDIMVGRQVHCFIMKMGLYEDCFVSCALVDLYGKFGLVGDARCVFDKISERDLVSWNVMVSCYALNCLAREAFEVFSLMRLEGVKADEFTFTNLLNSCTILGFCELGRQIHGLVVRLSFDLDVVVASTLVDMYAKNEHIVEARMTFDGMIFRNVISWNTMIVAYGQWGDGKDAMKLLREMFRACFGPDEVTLASVLSSCGNLSSATETVQIHAYEIKKGFQDFLSIANSLINAYSKCGSISKALKCFSSIADPDIVSWTSMIGAYAFHGLSNEGIELFEKMLSSSMMPDRVTFLAVLSACSHGALVHEGLHYFNLMTKTYHISPYSEHYTCLIDLLGRAGLLDEAFNVFTSMPIEPRSDTLGAFIGACKVHGNAGLAKWAAEKLFVLEPYKPVNYALMSNIYASVGCWLDVARVRKMLRDRCNYKVPGCSWVEIAGDVHIFVSSDKSHPRALEVYALLEGLVRPMEEEEDSVSTVDFMFDSV</sequence>
<dbReference type="FunFam" id="1.25.40.10:FF:000642">
    <property type="entry name" value="Pentatricopeptide repeat-containing protein mitochondrial"/>
    <property type="match status" value="1"/>
</dbReference>
<dbReference type="FunFam" id="1.25.40.10:FF:000196">
    <property type="entry name" value="Pentatricopeptide repeat-containing protein At4g14850"/>
    <property type="match status" value="1"/>
</dbReference>
<dbReference type="PANTHER" id="PTHR47926">
    <property type="entry name" value="PENTATRICOPEPTIDE REPEAT-CONTAINING PROTEIN"/>
    <property type="match status" value="1"/>
</dbReference>
<evidence type="ECO:0000256" key="4">
    <source>
        <dbReference type="SAM" id="MobiDB-lite"/>
    </source>
</evidence>
<dbReference type="PROSITE" id="PS51375">
    <property type="entry name" value="PPR"/>
    <property type="match status" value="3"/>
</dbReference>
<dbReference type="FunFam" id="1.25.40.10:FF:000090">
    <property type="entry name" value="Pentatricopeptide repeat-containing protein, chloroplastic"/>
    <property type="match status" value="1"/>
</dbReference>
<evidence type="ECO:0000256" key="1">
    <source>
        <dbReference type="ARBA" id="ARBA00022737"/>
    </source>
</evidence>
<accession>A0A5J4ZEK9</accession>
<keyword evidence="6" id="KW-1185">Reference proteome</keyword>
<dbReference type="Gene3D" id="1.25.40.10">
    <property type="entry name" value="Tetratricopeptide repeat domain"/>
    <property type="match status" value="4"/>
</dbReference>
<dbReference type="InterPro" id="IPR046960">
    <property type="entry name" value="PPR_At4g14850-like_plant"/>
</dbReference>
<evidence type="ECO:0008006" key="7">
    <source>
        <dbReference type="Google" id="ProtNLM"/>
    </source>
</evidence>
<dbReference type="GO" id="GO:0003723">
    <property type="term" value="F:RNA binding"/>
    <property type="evidence" value="ECO:0007669"/>
    <property type="project" value="InterPro"/>
</dbReference>
<dbReference type="Pfam" id="PF20431">
    <property type="entry name" value="E_motif"/>
    <property type="match status" value="1"/>
</dbReference>
<dbReference type="Pfam" id="PF01535">
    <property type="entry name" value="PPR"/>
    <property type="match status" value="2"/>
</dbReference>
<feature type="repeat" description="PPR" evidence="3">
    <location>
        <begin position="447"/>
        <end position="481"/>
    </location>
</feature>
<name>A0A5J4ZEK9_9ASTE</name>
<dbReference type="Pfam" id="PF13041">
    <property type="entry name" value="PPR_2"/>
    <property type="match status" value="3"/>
</dbReference>
<feature type="region of interest" description="Disordered" evidence="4">
    <location>
        <begin position="24"/>
        <end position="43"/>
    </location>
</feature>
<dbReference type="FunFam" id="1.25.40.10:FF:000285">
    <property type="entry name" value="Pentatricopeptide repeat-containing protein, chloroplastic"/>
    <property type="match status" value="1"/>
</dbReference>
<dbReference type="InterPro" id="IPR002885">
    <property type="entry name" value="PPR_rpt"/>
</dbReference>
<keyword evidence="1" id="KW-0677">Repeat</keyword>
<dbReference type="InterPro" id="IPR011990">
    <property type="entry name" value="TPR-like_helical_dom_sf"/>
</dbReference>
<evidence type="ECO:0000313" key="5">
    <source>
        <dbReference type="EMBL" id="KAA8516072.1"/>
    </source>
</evidence>
<evidence type="ECO:0000256" key="3">
    <source>
        <dbReference type="PROSITE-ProRule" id="PRU00708"/>
    </source>
</evidence>
<feature type="repeat" description="PPR" evidence="3">
    <location>
        <begin position="245"/>
        <end position="279"/>
    </location>
</feature>
<organism evidence="5 6">
    <name type="scientific">Nyssa sinensis</name>
    <dbReference type="NCBI Taxonomy" id="561372"/>
    <lineage>
        <taxon>Eukaryota</taxon>
        <taxon>Viridiplantae</taxon>
        <taxon>Streptophyta</taxon>
        <taxon>Embryophyta</taxon>
        <taxon>Tracheophyta</taxon>
        <taxon>Spermatophyta</taxon>
        <taxon>Magnoliopsida</taxon>
        <taxon>eudicotyledons</taxon>
        <taxon>Gunneridae</taxon>
        <taxon>Pentapetalae</taxon>
        <taxon>asterids</taxon>
        <taxon>Cornales</taxon>
        <taxon>Nyssaceae</taxon>
        <taxon>Nyssa</taxon>
    </lineage>
</organism>
<protein>
    <recommendedName>
        <fullName evidence="7">DYW domain-containing protein</fullName>
    </recommendedName>
</protein>
<gene>
    <name evidence="5" type="ORF">F0562_019251</name>
</gene>
<evidence type="ECO:0000256" key="2">
    <source>
        <dbReference type="ARBA" id="ARBA00061659"/>
    </source>
</evidence>
<dbReference type="GO" id="GO:0009451">
    <property type="term" value="P:RNA modification"/>
    <property type="evidence" value="ECO:0007669"/>
    <property type="project" value="InterPro"/>
</dbReference>